<feature type="domain" description="ABC transporter" evidence="5">
    <location>
        <begin position="5"/>
        <end position="235"/>
    </location>
</feature>
<evidence type="ECO:0000313" key="7">
    <source>
        <dbReference type="Proteomes" id="UP001223586"/>
    </source>
</evidence>
<name>A0ABT9WTB5_9BACI</name>
<keyword evidence="2" id="KW-0813">Transport</keyword>
<sequence length="235" mass="26359">MKPIIRAEKITKKFNENETVLNGVDLSISLNSFNVILGASGSGKTTLLNIMSGLLKPTSGKIYYQELEITSFSNSQMSYLKRNETSNIFQNYLLLPNLTVAENIRIGISPVRKSLPFNEVTEMLGIDDILNKFPSQLSGGQQQRTSIARAIIKNPKVLFCDEATGALDEDNSKRVIKLLHLIKKQYGVTIIFITHNLKIANTAERIITIKDGLIHKDMWNKAPISADEMSWEDLF</sequence>
<evidence type="ECO:0000256" key="2">
    <source>
        <dbReference type="ARBA" id="ARBA00022448"/>
    </source>
</evidence>
<dbReference type="InterPro" id="IPR017911">
    <property type="entry name" value="MacB-like_ATP-bd"/>
</dbReference>
<dbReference type="CDD" id="cd03255">
    <property type="entry name" value="ABC_MJ0796_LolCDE_FtsE"/>
    <property type="match status" value="1"/>
</dbReference>
<gene>
    <name evidence="6" type="ORF">J2S08_002203</name>
</gene>
<protein>
    <submittedName>
        <fullName evidence="6">ABC transport system ATP-binding protein</fullName>
    </submittedName>
</protein>
<evidence type="ECO:0000259" key="5">
    <source>
        <dbReference type="PROSITE" id="PS50893"/>
    </source>
</evidence>
<dbReference type="Proteomes" id="UP001223586">
    <property type="component" value="Unassembled WGS sequence"/>
</dbReference>
<keyword evidence="3" id="KW-0547">Nucleotide-binding</keyword>
<dbReference type="PANTHER" id="PTHR42798">
    <property type="entry name" value="LIPOPROTEIN-RELEASING SYSTEM ATP-BINDING PROTEIN LOLD"/>
    <property type="match status" value="1"/>
</dbReference>
<dbReference type="SMART" id="SM00382">
    <property type="entry name" value="AAA"/>
    <property type="match status" value="1"/>
</dbReference>
<dbReference type="InterPro" id="IPR003593">
    <property type="entry name" value="AAA+_ATPase"/>
</dbReference>
<evidence type="ECO:0000313" key="6">
    <source>
        <dbReference type="EMBL" id="MDQ0176359.1"/>
    </source>
</evidence>
<dbReference type="InterPro" id="IPR003439">
    <property type="entry name" value="ABC_transporter-like_ATP-bd"/>
</dbReference>
<dbReference type="PANTHER" id="PTHR42798:SF2">
    <property type="entry name" value="ABC TRANSPORTER ATP-BINDING PROTEIN MG467-RELATED"/>
    <property type="match status" value="1"/>
</dbReference>
<dbReference type="Pfam" id="PF00005">
    <property type="entry name" value="ABC_tran"/>
    <property type="match status" value="1"/>
</dbReference>
<evidence type="ECO:0000256" key="4">
    <source>
        <dbReference type="ARBA" id="ARBA00022840"/>
    </source>
</evidence>
<comment type="similarity">
    <text evidence="1">Belongs to the ABC transporter superfamily.</text>
</comment>
<evidence type="ECO:0000256" key="3">
    <source>
        <dbReference type="ARBA" id="ARBA00022741"/>
    </source>
</evidence>
<reference evidence="6 7" key="1">
    <citation type="submission" date="2023-07" db="EMBL/GenBank/DDBJ databases">
        <title>Genomic Encyclopedia of Type Strains, Phase IV (KMG-IV): sequencing the most valuable type-strain genomes for metagenomic binning, comparative biology and taxonomic classification.</title>
        <authorList>
            <person name="Goeker M."/>
        </authorList>
    </citation>
    <scope>NUCLEOTIDE SEQUENCE [LARGE SCALE GENOMIC DNA]</scope>
    <source>
        <strain evidence="6 7">DSM 23837</strain>
    </source>
</reference>
<keyword evidence="4 6" id="KW-0067">ATP-binding</keyword>
<dbReference type="GO" id="GO:0005524">
    <property type="term" value="F:ATP binding"/>
    <property type="evidence" value="ECO:0007669"/>
    <property type="project" value="UniProtKB-KW"/>
</dbReference>
<accession>A0ABT9WTB5</accession>
<dbReference type="InterPro" id="IPR027417">
    <property type="entry name" value="P-loop_NTPase"/>
</dbReference>
<evidence type="ECO:0000256" key="1">
    <source>
        <dbReference type="ARBA" id="ARBA00005417"/>
    </source>
</evidence>
<comment type="caution">
    <text evidence="6">The sequence shown here is derived from an EMBL/GenBank/DDBJ whole genome shotgun (WGS) entry which is preliminary data.</text>
</comment>
<dbReference type="RefSeq" id="WP_307229450.1">
    <property type="nucleotide sequence ID" value="NZ_JAUSTT010000012.1"/>
</dbReference>
<dbReference type="SUPFAM" id="SSF52540">
    <property type="entry name" value="P-loop containing nucleoside triphosphate hydrolases"/>
    <property type="match status" value="1"/>
</dbReference>
<dbReference type="EMBL" id="JAUSTT010000012">
    <property type="protein sequence ID" value="MDQ0176359.1"/>
    <property type="molecule type" value="Genomic_DNA"/>
</dbReference>
<dbReference type="Gene3D" id="3.40.50.300">
    <property type="entry name" value="P-loop containing nucleotide triphosphate hydrolases"/>
    <property type="match status" value="1"/>
</dbReference>
<proteinExistence type="inferred from homology"/>
<organism evidence="6 7">
    <name type="scientific">Bacillus chungangensis</name>
    <dbReference type="NCBI Taxonomy" id="587633"/>
    <lineage>
        <taxon>Bacteria</taxon>
        <taxon>Bacillati</taxon>
        <taxon>Bacillota</taxon>
        <taxon>Bacilli</taxon>
        <taxon>Bacillales</taxon>
        <taxon>Bacillaceae</taxon>
        <taxon>Bacillus</taxon>
    </lineage>
</organism>
<dbReference type="PROSITE" id="PS50893">
    <property type="entry name" value="ABC_TRANSPORTER_2"/>
    <property type="match status" value="1"/>
</dbReference>
<keyword evidence="7" id="KW-1185">Reference proteome</keyword>